<proteinExistence type="inferred from homology"/>
<evidence type="ECO:0000256" key="11">
    <source>
        <dbReference type="ARBA" id="ARBA00022679"/>
    </source>
</evidence>
<dbReference type="InterPro" id="IPR008279">
    <property type="entry name" value="PEP-util_enz_mobile_dom"/>
</dbReference>
<evidence type="ECO:0000256" key="10">
    <source>
        <dbReference type="ARBA" id="ARBA00022597"/>
    </source>
</evidence>
<dbReference type="InterPro" id="IPR018274">
    <property type="entry name" value="PEP_util_AS"/>
</dbReference>
<comment type="similarity">
    <text evidence="5 17">Belongs to the PEP-utilizing enzyme family.</text>
</comment>
<dbReference type="InterPro" id="IPR023151">
    <property type="entry name" value="PEP_util_CS"/>
</dbReference>
<dbReference type="SUPFAM" id="SSF51621">
    <property type="entry name" value="Phosphoenolpyruvate/pyruvate domain"/>
    <property type="match status" value="1"/>
</dbReference>
<dbReference type="PROSITE" id="PS00742">
    <property type="entry name" value="PEP_ENZYMES_2"/>
    <property type="match status" value="1"/>
</dbReference>
<keyword evidence="12 17" id="KW-0598">Phosphotransferase system</keyword>
<dbReference type="PANTHER" id="PTHR46244:SF3">
    <property type="entry name" value="PHOSPHOENOLPYRUVATE-PROTEIN PHOSPHOTRANSFERASE"/>
    <property type="match status" value="1"/>
</dbReference>
<evidence type="ECO:0000256" key="5">
    <source>
        <dbReference type="ARBA" id="ARBA00007837"/>
    </source>
</evidence>
<feature type="domain" description="PEP-utilising enzyme mobile" evidence="21">
    <location>
        <begin position="159"/>
        <end position="228"/>
    </location>
</feature>
<dbReference type="Gene3D" id="3.50.30.10">
    <property type="entry name" value="Phosphohistidine domain"/>
    <property type="match status" value="1"/>
</dbReference>
<keyword evidence="8 17" id="KW-0813">Transport</keyword>
<evidence type="ECO:0000259" key="22">
    <source>
        <dbReference type="Pfam" id="PF02896"/>
    </source>
</evidence>
<dbReference type="InterPro" id="IPR036618">
    <property type="entry name" value="PtsI_HPr-bd_sf"/>
</dbReference>
<evidence type="ECO:0000256" key="1">
    <source>
        <dbReference type="ARBA" id="ARBA00000683"/>
    </source>
</evidence>
<keyword evidence="14 17" id="KW-0418">Kinase</keyword>
<comment type="cofactor">
    <cofactor evidence="2 17 20">
        <name>Mg(2+)</name>
        <dbReference type="ChEBI" id="CHEBI:18420"/>
    </cofactor>
</comment>
<evidence type="ECO:0000256" key="4">
    <source>
        <dbReference type="ARBA" id="ARBA00004496"/>
    </source>
</evidence>
<dbReference type="SUPFAM" id="SSF52009">
    <property type="entry name" value="Phosphohistidine domain"/>
    <property type="match status" value="1"/>
</dbReference>
<evidence type="ECO:0000256" key="6">
    <source>
        <dbReference type="ARBA" id="ARBA00012232"/>
    </source>
</evidence>
<sequence>MEQVTLKGISGARGVGTGTVYVYKQEAIVIEKRVITAAEVEAEISVLESAIQLTIEQLKAIEEHARATMGKDEAAIFEAHGLIVQDPTLSDSIKGQIKDGLQSAAAAAEQTINTFADMFLAMEDPYMRERGADIKDIGDRLMRNLLGMSPRGLAHLTGEVILVAEDLTPSDTAALDKNIVKGLVTASGGPTSHAAIMARTLEIPAVMGLGDISVFENGEKAVVKGTEGEVLLHVSDADFETYTAEAKAYREHLQVLKESATLPAVTKDGKEILLFGNVGKAEDASHACHLGAEGIGLFRTEFLYMKNDELPSEEMQFEAYKKAVERLGGRPVIIRTMDIGGDKELKCLQLPKEMNPFLGYRAIRISLDRTDIFKTQLRAILRASAFGDAQIMYPMIASVEEIKAANAVVETAKEELRAEGIAFNEDIQIGIMVEIPAVAAAAELFTPHVDFFSIGTNDLCQYTLAVDRMNENIGHLYQPLHPAVLRLIKHTIEASHEAKQITGMCGEMAGDPVATMILLGLGLDEFSMSASAIPVVKNIVRSVTVEECKAVAEKALTMSTASEIVAYAKSILAEKGL</sequence>
<dbReference type="EMBL" id="CACRUX010000001">
    <property type="protein sequence ID" value="VYT65483.1"/>
    <property type="molecule type" value="Genomic_DNA"/>
</dbReference>
<comment type="subcellular location">
    <subcellularLocation>
        <location evidence="4 17">Cytoplasm</location>
    </subcellularLocation>
</comment>
<evidence type="ECO:0000313" key="24">
    <source>
        <dbReference type="EMBL" id="VYT65483.1"/>
    </source>
</evidence>
<evidence type="ECO:0000256" key="12">
    <source>
        <dbReference type="ARBA" id="ARBA00022683"/>
    </source>
</evidence>
<dbReference type="RefSeq" id="WP_156703881.1">
    <property type="nucleotide sequence ID" value="NZ_CACRUX010000001.1"/>
</dbReference>
<feature type="binding site" evidence="19">
    <location>
        <position position="335"/>
    </location>
    <ligand>
        <name>phosphoenolpyruvate</name>
        <dbReference type="ChEBI" id="CHEBI:58702"/>
    </ligand>
</feature>
<evidence type="ECO:0000256" key="20">
    <source>
        <dbReference type="PIRSR" id="PIRSR000732-3"/>
    </source>
</evidence>
<evidence type="ECO:0000256" key="3">
    <source>
        <dbReference type="ARBA" id="ARBA00002728"/>
    </source>
</evidence>
<evidence type="ECO:0000256" key="7">
    <source>
        <dbReference type="ARBA" id="ARBA00016544"/>
    </source>
</evidence>
<dbReference type="InterPro" id="IPR008731">
    <property type="entry name" value="PTS_EIN"/>
</dbReference>
<accession>A0A6N2YGS0</accession>
<evidence type="ECO:0000256" key="16">
    <source>
        <dbReference type="ARBA" id="ARBA00033235"/>
    </source>
</evidence>
<gene>
    <name evidence="24" type="primary">ptsI</name>
    <name evidence="24" type="ORF">VRLFYP33_00002</name>
</gene>
<dbReference type="GO" id="GO:0016301">
    <property type="term" value="F:kinase activity"/>
    <property type="evidence" value="ECO:0007669"/>
    <property type="project" value="UniProtKB-KW"/>
</dbReference>
<dbReference type="Pfam" id="PF02896">
    <property type="entry name" value="PEP-utilizers_C"/>
    <property type="match status" value="1"/>
</dbReference>
<dbReference type="Pfam" id="PF05524">
    <property type="entry name" value="PEP-utilisers_N"/>
    <property type="match status" value="1"/>
</dbReference>
<dbReference type="InterPro" id="IPR006318">
    <property type="entry name" value="PTS_EI-like"/>
</dbReference>
<dbReference type="PIRSF" id="PIRSF000732">
    <property type="entry name" value="PTS_enzyme_I"/>
    <property type="match status" value="1"/>
</dbReference>
<dbReference type="GO" id="GO:0046872">
    <property type="term" value="F:metal ion binding"/>
    <property type="evidence" value="ECO:0007669"/>
    <property type="project" value="UniProtKB-KW"/>
</dbReference>
<feature type="binding site" evidence="19">
    <location>
        <begin position="457"/>
        <end position="458"/>
    </location>
    <ligand>
        <name>phosphoenolpyruvate</name>
        <dbReference type="ChEBI" id="CHEBI:58702"/>
    </ligand>
</feature>
<dbReference type="InterPro" id="IPR050499">
    <property type="entry name" value="PEP-utilizing_PTS_enzyme"/>
</dbReference>
<feature type="binding site" evidence="20">
    <location>
        <position position="434"/>
    </location>
    <ligand>
        <name>Mg(2+)</name>
        <dbReference type="ChEBI" id="CHEBI:18420"/>
    </ligand>
</feature>
<organism evidence="24">
    <name type="scientific">Veillonella ratti</name>
    <dbReference type="NCBI Taxonomy" id="103892"/>
    <lineage>
        <taxon>Bacteria</taxon>
        <taxon>Bacillati</taxon>
        <taxon>Bacillota</taxon>
        <taxon>Negativicutes</taxon>
        <taxon>Veillonellales</taxon>
        <taxon>Veillonellaceae</taxon>
        <taxon>Veillonella</taxon>
    </lineage>
</organism>
<dbReference type="GO" id="GO:0005737">
    <property type="term" value="C:cytoplasm"/>
    <property type="evidence" value="ECO:0007669"/>
    <property type="project" value="UniProtKB-SubCell"/>
</dbReference>
<dbReference type="NCBIfam" id="TIGR01417">
    <property type="entry name" value="PTS_I_fam"/>
    <property type="match status" value="1"/>
</dbReference>
<dbReference type="GO" id="GO:0009401">
    <property type="term" value="P:phosphoenolpyruvate-dependent sugar phosphotransferase system"/>
    <property type="evidence" value="ECO:0007669"/>
    <property type="project" value="UniProtKB-KW"/>
</dbReference>
<dbReference type="SUPFAM" id="SSF47831">
    <property type="entry name" value="Enzyme I of the PEP:sugar phosphotransferase system HPr-binding (sub)domain"/>
    <property type="match status" value="1"/>
</dbReference>
<dbReference type="GO" id="GO:0008965">
    <property type="term" value="F:phosphoenolpyruvate-protein phosphotransferase activity"/>
    <property type="evidence" value="ECO:0007669"/>
    <property type="project" value="UniProtKB-EC"/>
</dbReference>
<feature type="binding site" evidence="20">
    <location>
        <position position="458"/>
    </location>
    <ligand>
        <name>Mg(2+)</name>
        <dbReference type="ChEBI" id="CHEBI:18420"/>
    </ligand>
</feature>
<keyword evidence="24" id="KW-0670">Pyruvate</keyword>
<keyword evidence="11 17" id="KW-0808">Transferase</keyword>
<evidence type="ECO:0000256" key="9">
    <source>
        <dbReference type="ARBA" id="ARBA00022490"/>
    </source>
</evidence>
<evidence type="ECO:0000256" key="17">
    <source>
        <dbReference type="PIRNR" id="PIRNR000732"/>
    </source>
</evidence>
<keyword evidence="15 17" id="KW-0460">Magnesium</keyword>
<protein>
    <recommendedName>
        <fullName evidence="7 17">Phosphoenolpyruvate-protein phosphotransferase</fullName>
        <ecNumber evidence="6 17">2.7.3.9</ecNumber>
    </recommendedName>
    <alternativeName>
        <fullName evidence="16 17">Phosphotransferase system, enzyme I</fullName>
    </alternativeName>
</protein>
<evidence type="ECO:0000256" key="14">
    <source>
        <dbReference type="ARBA" id="ARBA00022777"/>
    </source>
</evidence>
<evidence type="ECO:0000256" key="2">
    <source>
        <dbReference type="ARBA" id="ARBA00001946"/>
    </source>
</evidence>
<dbReference type="InterPro" id="IPR036637">
    <property type="entry name" value="Phosphohistidine_dom_sf"/>
</dbReference>
<feature type="binding site" evidence="19">
    <location>
        <position position="299"/>
    </location>
    <ligand>
        <name>phosphoenolpyruvate</name>
        <dbReference type="ChEBI" id="CHEBI:58702"/>
    </ligand>
</feature>
<dbReference type="InterPro" id="IPR000121">
    <property type="entry name" value="PEP_util_C"/>
</dbReference>
<evidence type="ECO:0000259" key="21">
    <source>
        <dbReference type="Pfam" id="PF00391"/>
    </source>
</evidence>
<evidence type="ECO:0000256" key="15">
    <source>
        <dbReference type="ARBA" id="ARBA00022842"/>
    </source>
</evidence>
<dbReference type="Gene3D" id="1.10.274.10">
    <property type="entry name" value="PtsI, HPr-binding domain"/>
    <property type="match status" value="1"/>
</dbReference>
<dbReference type="PANTHER" id="PTHR46244">
    <property type="entry name" value="PHOSPHOENOLPYRUVATE-PROTEIN PHOSPHOTRANSFERASE"/>
    <property type="match status" value="1"/>
</dbReference>
<keyword evidence="13 17" id="KW-0479">Metal-binding</keyword>
<dbReference type="PROSITE" id="PS00370">
    <property type="entry name" value="PEP_ENZYMES_PHOS_SITE"/>
    <property type="match status" value="1"/>
</dbReference>
<feature type="domain" description="Phosphotransferase system enzyme I N-terminal" evidence="23">
    <location>
        <begin position="7"/>
        <end position="130"/>
    </location>
</feature>
<name>A0A6N2YGS0_9FIRM</name>
<keyword evidence="10 17" id="KW-0762">Sugar transport</keyword>
<dbReference type="AlphaFoldDB" id="A0A6N2YGS0"/>
<feature type="active site" description="Tele-phosphohistidine intermediate" evidence="18">
    <location>
        <position position="193"/>
    </location>
</feature>
<comment type="function">
    <text evidence="3 17">General (non sugar-specific) component of the phosphoenolpyruvate-dependent sugar phosphotransferase system (sugar PTS). This major carbohydrate active-transport system catalyzes the phosphorylation of incoming sugar substrates concomitantly with their translocation across the cell membrane. Enzyme I transfers the phosphoryl group from phosphoenolpyruvate (PEP) to the phosphoryl carrier protein (HPr).</text>
</comment>
<keyword evidence="9 17" id="KW-0963">Cytoplasm</keyword>
<evidence type="ECO:0000256" key="18">
    <source>
        <dbReference type="PIRSR" id="PIRSR000732-1"/>
    </source>
</evidence>
<dbReference type="PRINTS" id="PR01736">
    <property type="entry name" value="PHPHTRNFRASE"/>
</dbReference>
<dbReference type="Pfam" id="PF00391">
    <property type="entry name" value="PEP-utilizers"/>
    <property type="match status" value="1"/>
</dbReference>
<dbReference type="InterPro" id="IPR015813">
    <property type="entry name" value="Pyrv/PenolPyrv_kinase-like_dom"/>
</dbReference>
<evidence type="ECO:0000256" key="8">
    <source>
        <dbReference type="ARBA" id="ARBA00022448"/>
    </source>
</evidence>
<dbReference type="InterPro" id="IPR040442">
    <property type="entry name" value="Pyrv_kinase-like_dom_sf"/>
</dbReference>
<dbReference type="EC" id="2.7.3.9" evidence="6 17"/>
<dbReference type="Gene3D" id="3.20.20.60">
    <property type="entry name" value="Phosphoenolpyruvate-binding domains"/>
    <property type="match status" value="1"/>
</dbReference>
<reference evidence="24" key="1">
    <citation type="submission" date="2019-11" db="EMBL/GenBank/DDBJ databases">
        <authorList>
            <person name="Feng L."/>
        </authorList>
    </citation>
    <scope>NUCLEOTIDE SEQUENCE</scope>
    <source>
        <strain evidence="24">VrattiLFYP33</strain>
    </source>
</reference>
<feature type="domain" description="PEP-utilising enzyme C-terminal" evidence="22">
    <location>
        <begin position="257"/>
        <end position="543"/>
    </location>
</feature>
<comment type="catalytic activity">
    <reaction evidence="1 17">
        <text>L-histidyl-[protein] + phosphoenolpyruvate = N(pros)-phospho-L-histidyl-[protein] + pyruvate</text>
        <dbReference type="Rhea" id="RHEA:23880"/>
        <dbReference type="Rhea" id="RHEA-COMP:9745"/>
        <dbReference type="Rhea" id="RHEA-COMP:9746"/>
        <dbReference type="ChEBI" id="CHEBI:15361"/>
        <dbReference type="ChEBI" id="CHEBI:29979"/>
        <dbReference type="ChEBI" id="CHEBI:58702"/>
        <dbReference type="ChEBI" id="CHEBI:64837"/>
        <dbReference type="EC" id="2.7.3.9"/>
    </reaction>
</comment>
<evidence type="ECO:0000259" key="23">
    <source>
        <dbReference type="Pfam" id="PF05524"/>
    </source>
</evidence>
<feature type="binding site" evidence="19">
    <location>
        <position position="468"/>
    </location>
    <ligand>
        <name>phosphoenolpyruvate</name>
        <dbReference type="ChEBI" id="CHEBI:58702"/>
    </ligand>
</feature>
<evidence type="ECO:0000256" key="19">
    <source>
        <dbReference type="PIRSR" id="PIRSR000732-2"/>
    </source>
</evidence>
<evidence type="ECO:0000256" key="13">
    <source>
        <dbReference type="ARBA" id="ARBA00022723"/>
    </source>
</evidence>
<dbReference type="InterPro" id="IPR024692">
    <property type="entry name" value="PTS_EI"/>
</dbReference>
<feature type="active site" description="Proton donor" evidence="18">
    <location>
        <position position="505"/>
    </location>
</feature>